<dbReference type="EMBL" id="JACJJL010000002">
    <property type="protein sequence ID" value="MBM6660403.1"/>
    <property type="molecule type" value="Genomic_DNA"/>
</dbReference>
<evidence type="ECO:0000313" key="9">
    <source>
        <dbReference type="Proteomes" id="UP000764045"/>
    </source>
</evidence>
<keyword evidence="5" id="KW-0408">Iron</keyword>
<keyword evidence="9" id="KW-1185">Reference proteome</keyword>
<accession>A0A938WKN5</accession>
<keyword evidence="6" id="KW-0411">Iron-sulfur</keyword>
<dbReference type="PROSITE" id="PS51918">
    <property type="entry name" value="RADICAL_SAM"/>
    <property type="match status" value="1"/>
</dbReference>
<dbReference type="InterPro" id="IPR058240">
    <property type="entry name" value="rSAM_sf"/>
</dbReference>
<evidence type="ECO:0000256" key="4">
    <source>
        <dbReference type="ARBA" id="ARBA00022723"/>
    </source>
</evidence>
<dbReference type="InterPro" id="IPR007197">
    <property type="entry name" value="rSAM"/>
</dbReference>
<evidence type="ECO:0000313" key="8">
    <source>
        <dbReference type="EMBL" id="MBM6660403.1"/>
    </source>
</evidence>
<dbReference type="PANTHER" id="PTHR30352:SF4">
    <property type="entry name" value="PYRUVATE FORMATE-LYASE 2-ACTIVATING ENZYME"/>
    <property type="match status" value="1"/>
</dbReference>
<protein>
    <submittedName>
        <fullName evidence="8">Radical SAM protein</fullName>
    </submittedName>
</protein>
<comment type="cofactor">
    <cofactor evidence="1">
        <name>[4Fe-4S] cluster</name>
        <dbReference type="ChEBI" id="CHEBI:49883"/>
    </cofactor>
</comment>
<dbReference type="InterPro" id="IPR013785">
    <property type="entry name" value="Aldolase_TIM"/>
</dbReference>
<dbReference type="CDD" id="cd01335">
    <property type="entry name" value="Radical_SAM"/>
    <property type="match status" value="1"/>
</dbReference>
<name>A0A938WKN5_9BACT</name>
<evidence type="ECO:0000256" key="5">
    <source>
        <dbReference type="ARBA" id="ARBA00023004"/>
    </source>
</evidence>
<dbReference type="Gene3D" id="3.20.20.70">
    <property type="entry name" value="Aldolase class I"/>
    <property type="match status" value="1"/>
</dbReference>
<feature type="domain" description="Radical SAM core" evidence="7">
    <location>
        <begin position="18"/>
        <end position="227"/>
    </location>
</feature>
<dbReference type="AlphaFoldDB" id="A0A938WKN5"/>
<dbReference type="SUPFAM" id="SSF102114">
    <property type="entry name" value="Radical SAM enzymes"/>
    <property type="match status" value="1"/>
</dbReference>
<evidence type="ECO:0000256" key="2">
    <source>
        <dbReference type="ARBA" id="ARBA00022485"/>
    </source>
</evidence>
<evidence type="ECO:0000259" key="7">
    <source>
        <dbReference type="PROSITE" id="PS51918"/>
    </source>
</evidence>
<dbReference type="GO" id="GO:0003824">
    <property type="term" value="F:catalytic activity"/>
    <property type="evidence" value="ECO:0007669"/>
    <property type="project" value="InterPro"/>
</dbReference>
<dbReference type="GO" id="GO:0051539">
    <property type="term" value="F:4 iron, 4 sulfur cluster binding"/>
    <property type="evidence" value="ECO:0007669"/>
    <property type="project" value="UniProtKB-KW"/>
</dbReference>
<keyword evidence="3" id="KW-0949">S-adenosyl-L-methionine</keyword>
<comment type="caution">
    <text evidence="8">The sequence shown here is derived from an EMBL/GenBank/DDBJ whole genome shotgun (WGS) entry which is preliminary data.</text>
</comment>
<dbReference type="PANTHER" id="PTHR30352">
    <property type="entry name" value="PYRUVATE FORMATE-LYASE-ACTIVATING ENZYME"/>
    <property type="match status" value="1"/>
</dbReference>
<evidence type="ECO:0000256" key="1">
    <source>
        <dbReference type="ARBA" id="ARBA00001966"/>
    </source>
</evidence>
<sequence length="227" mass="24928">MNGQKVKMIGIIRHRLSTDGDGVTTLAAFHGCPLRCRHCLNPQSLGGGDGFREYTPDELYAETSIDNLYFLATHGGVTFGGGEPCLYPKFICDFRKLCGPAWRINIETSLNVPGEWVKTLIPVVDTFIIDIKDMNPGIYQSYTGQANDLVAANLRLIVGAGRQGDCIVRIPLIPGYNNDADRAASRSALEELGFSRFDLFTYKIKSNDHGTGKTNMQDTERDSSADS</sequence>
<proteinExistence type="predicted"/>
<dbReference type="Pfam" id="PF04055">
    <property type="entry name" value="Radical_SAM"/>
    <property type="match status" value="1"/>
</dbReference>
<evidence type="ECO:0000256" key="6">
    <source>
        <dbReference type="ARBA" id="ARBA00023014"/>
    </source>
</evidence>
<keyword evidence="4" id="KW-0479">Metal-binding</keyword>
<gene>
    <name evidence="8" type="ORF">H6B30_01295</name>
</gene>
<keyword evidence="2" id="KW-0004">4Fe-4S</keyword>
<dbReference type="SFLD" id="SFLDS00029">
    <property type="entry name" value="Radical_SAM"/>
    <property type="match status" value="1"/>
</dbReference>
<dbReference type="Proteomes" id="UP000764045">
    <property type="component" value="Unassembled WGS sequence"/>
</dbReference>
<dbReference type="GO" id="GO:0046872">
    <property type="term" value="F:metal ion binding"/>
    <property type="evidence" value="ECO:0007669"/>
    <property type="project" value="UniProtKB-KW"/>
</dbReference>
<organism evidence="8 9">
    <name type="scientific">Marseilla massiliensis</name>
    <dbReference type="NCBI Taxonomy" id="1841864"/>
    <lineage>
        <taxon>Bacteria</taxon>
        <taxon>Pseudomonadati</taxon>
        <taxon>Bacteroidota</taxon>
        <taxon>Bacteroidia</taxon>
        <taxon>Bacteroidales</taxon>
        <taxon>Prevotellaceae</taxon>
        <taxon>Marseilla</taxon>
    </lineage>
</organism>
<dbReference type="InterPro" id="IPR034457">
    <property type="entry name" value="Organic_radical-activating"/>
</dbReference>
<reference evidence="8 9" key="1">
    <citation type="journal article" date="2021" name="Sci. Rep.">
        <title>The distribution of antibiotic resistance genes in chicken gut microbiota commensals.</title>
        <authorList>
            <person name="Juricova H."/>
            <person name="Matiasovicova J."/>
            <person name="Kubasova T."/>
            <person name="Cejkova D."/>
            <person name="Rychlik I."/>
        </authorList>
    </citation>
    <scope>NUCLEOTIDE SEQUENCE [LARGE SCALE GENOMIC DNA]</scope>
    <source>
        <strain evidence="8 9">An819</strain>
    </source>
</reference>
<evidence type="ECO:0000256" key="3">
    <source>
        <dbReference type="ARBA" id="ARBA00022691"/>
    </source>
</evidence>